<dbReference type="Proteomes" id="UP000215127">
    <property type="component" value="Chromosome 3"/>
</dbReference>
<dbReference type="EMBL" id="LT853694">
    <property type="protein sequence ID" value="SMQ48962.1"/>
    <property type="molecule type" value="Genomic_DNA"/>
</dbReference>
<evidence type="ECO:0000313" key="1">
    <source>
        <dbReference type="EMBL" id="SMQ48962.1"/>
    </source>
</evidence>
<protein>
    <submittedName>
        <fullName evidence="1">Uncharacterized protein</fullName>
    </submittedName>
</protein>
<organism evidence="1 2">
    <name type="scientific">Zymoseptoria tritici (strain ST99CH_3D7)</name>
    <dbReference type="NCBI Taxonomy" id="1276538"/>
    <lineage>
        <taxon>Eukaryota</taxon>
        <taxon>Fungi</taxon>
        <taxon>Dikarya</taxon>
        <taxon>Ascomycota</taxon>
        <taxon>Pezizomycotina</taxon>
        <taxon>Dothideomycetes</taxon>
        <taxon>Dothideomycetidae</taxon>
        <taxon>Mycosphaerellales</taxon>
        <taxon>Mycosphaerellaceae</taxon>
        <taxon>Zymoseptoria</taxon>
    </lineage>
</organism>
<reference evidence="1 2" key="1">
    <citation type="submission" date="2016-06" db="EMBL/GenBank/DDBJ databases">
        <authorList>
            <person name="Kjaerup R.B."/>
            <person name="Dalgaard T.S."/>
            <person name="Juul-Madsen H.R."/>
        </authorList>
    </citation>
    <scope>NUCLEOTIDE SEQUENCE [LARGE SCALE GENOMIC DNA]</scope>
</reference>
<accession>A0A1X7RNF3</accession>
<evidence type="ECO:0000313" key="2">
    <source>
        <dbReference type="Proteomes" id="UP000215127"/>
    </source>
</evidence>
<dbReference type="AlphaFoldDB" id="A0A1X7RNF3"/>
<proteinExistence type="predicted"/>
<name>A0A1X7RNF3_ZYMT9</name>
<keyword evidence="2" id="KW-1185">Reference proteome</keyword>
<gene>
    <name evidence="1" type="ORF">ZT3D7_G4112</name>
</gene>
<sequence>MSVEQWEEVFKGFGEKTYTIDQKIQNAQEGDDLNEVMKEIKEAHDQIVKEAKELPNDIPSFDDEGAQIQLENAATDIVIAGNKLIASATEKADMFKEHKDLGKIINKVILTNNTVLDKPYPLANPYAPKITGQSKKLQADAAKTHEIVDCRPSID</sequence>